<accession>A0A3B1C1X9</accession>
<dbReference type="InterPro" id="IPR047216">
    <property type="entry name" value="Endonuclease_DUF559_bact"/>
</dbReference>
<feature type="domain" description="DUF559" evidence="2">
    <location>
        <begin position="10"/>
        <end position="113"/>
    </location>
</feature>
<dbReference type="InterPro" id="IPR007569">
    <property type="entry name" value="DUF559"/>
</dbReference>
<reference evidence="3" key="1">
    <citation type="submission" date="2018-06" db="EMBL/GenBank/DDBJ databases">
        <authorList>
            <person name="Zhirakovskaya E."/>
        </authorList>
    </citation>
    <scope>NUCLEOTIDE SEQUENCE</scope>
</reference>
<dbReference type="PANTHER" id="PTHR38590:SF1">
    <property type="entry name" value="BLL0828 PROTEIN"/>
    <property type="match status" value="1"/>
</dbReference>
<proteinExistence type="predicted"/>
<gene>
    <name evidence="3" type="ORF">MNBD_NITROSPINAE04-2396</name>
</gene>
<dbReference type="SUPFAM" id="SSF52980">
    <property type="entry name" value="Restriction endonuclease-like"/>
    <property type="match status" value="1"/>
</dbReference>
<dbReference type="AlphaFoldDB" id="A0A3B1C1X9"/>
<evidence type="ECO:0000259" key="2">
    <source>
        <dbReference type="Pfam" id="PF04480"/>
    </source>
</evidence>
<protein>
    <recommendedName>
        <fullName evidence="2">DUF559 domain-containing protein</fullName>
    </recommendedName>
</protein>
<evidence type="ECO:0000313" key="3">
    <source>
        <dbReference type="EMBL" id="VAX24199.1"/>
    </source>
</evidence>
<dbReference type="PANTHER" id="PTHR38590">
    <property type="entry name" value="BLL0828 PROTEIN"/>
    <property type="match status" value="1"/>
</dbReference>
<dbReference type="CDD" id="cd01038">
    <property type="entry name" value="Endonuclease_DUF559"/>
    <property type="match status" value="1"/>
</dbReference>
<sequence length="139" mass="16247">MTKAYNKKEQTGTRQALRRHMPDAELILWSKLKNRQAGAKFRRQYGVENYVIDFYCTELKLAVEVDGDSHYKGDGQQRDRIRSGQIEKYGISMIRFSNNEIYRNLNGVLVALENRITELRNEKRSSLLNSSAQDESERE</sequence>
<dbReference type="Gene3D" id="3.40.960.10">
    <property type="entry name" value="VSR Endonuclease"/>
    <property type="match status" value="1"/>
</dbReference>
<dbReference type="Pfam" id="PF04480">
    <property type="entry name" value="DUF559"/>
    <property type="match status" value="1"/>
</dbReference>
<name>A0A3B1C1X9_9ZZZZ</name>
<evidence type="ECO:0000256" key="1">
    <source>
        <dbReference type="SAM" id="Coils"/>
    </source>
</evidence>
<dbReference type="EMBL" id="UOGA01000266">
    <property type="protein sequence ID" value="VAX24199.1"/>
    <property type="molecule type" value="Genomic_DNA"/>
</dbReference>
<dbReference type="InterPro" id="IPR011335">
    <property type="entry name" value="Restrct_endonuc-II-like"/>
</dbReference>
<organism evidence="3">
    <name type="scientific">hydrothermal vent metagenome</name>
    <dbReference type="NCBI Taxonomy" id="652676"/>
    <lineage>
        <taxon>unclassified sequences</taxon>
        <taxon>metagenomes</taxon>
        <taxon>ecological metagenomes</taxon>
    </lineage>
</organism>
<keyword evidence="1" id="KW-0175">Coiled coil</keyword>
<feature type="coiled-coil region" evidence="1">
    <location>
        <begin position="102"/>
        <end position="129"/>
    </location>
</feature>